<evidence type="ECO:0000313" key="2">
    <source>
        <dbReference type="EMBL" id="OXB27743.1"/>
    </source>
</evidence>
<protein>
    <submittedName>
        <fullName evidence="2">Uncharacterized protein</fullName>
    </submittedName>
</protein>
<dbReference type="Proteomes" id="UP000198358">
    <property type="component" value="Unassembled WGS sequence"/>
</dbReference>
<dbReference type="AlphaFoldDB" id="A0AB36PE05"/>
<sequence length="38" mass="4110">MILAIAPRGDRATTRGWGRLEKTTEKYHAGKPLTGAQG</sequence>
<gene>
    <name evidence="2" type="ORF">SF301_4176</name>
</gene>
<feature type="region of interest" description="Disordered" evidence="1">
    <location>
        <begin position="1"/>
        <end position="38"/>
    </location>
</feature>
<comment type="caution">
    <text evidence="2">The sequence shown here is derived from an EMBL/GenBank/DDBJ whole genome shotgun (WGS) entry which is preliminary data.</text>
</comment>
<organism evidence="2 3">
    <name type="scientific">Shigella flexneri 2a str. 301</name>
    <dbReference type="NCBI Taxonomy" id="198214"/>
    <lineage>
        <taxon>Bacteria</taxon>
        <taxon>Pseudomonadati</taxon>
        <taxon>Pseudomonadota</taxon>
        <taxon>Gammaproteobacteria</taxon>
        <taxon>Enterobacterales</taxon>
        <taxon>Enterobacteriaceae</taxon>
        <taxon>Shigella</taxon>
    </lineage>
</organism>
<evidence type="ECO:0000256" key="1">
    <source>
        <dbReference type="SAM" id="MobiDB-lite"/>
    </source>
</evidence>
<reference evidence="2 3" key="1">
    <citation type="submission" date="2017-04" db="EMBL/GenBank/DDBJ databases">
        <title>Shigella flexneri 2a str. 301 Sequencing.</title>
        <authorList>
            <person name="Zhu Z."/>
        </authorList>
    </citation>
    <scope>NUCLEOTIDE SEQUENCE [LARGE SCALE GENOMIC DNA]</scope>
    <source>
        <strain evidence="2 3">301</strain>
    </source>
</reference>
<accession>A0AB36PE05</accession>
<dbReference type="EMBL" id="NEDR01000002">
    <property type="protein sequence ID" value="OXB27743.1"/>
    <property type="molecule type" value="Genomic_DNA"/>
</dbReference>
<name>A0AB36PE05_SHIFL</name>
<proteinExistence type="predicted"/>
<evidence type="ECO:0000313" key="3">
    <source>
        <dbReference type="Proteomes" id="UP000198358"/>
    </source>
</evidence>
<feature type="compositionally biased region" description="Basic and acidic residues" evidence="1">
    <location>
        <begin position="8"/>
        <end position="28"/>
    </location>
</feature>